<name>A0A5B9QQ34_9BACT</name>
<evidence type="ECO:0000313" key="2">
    <source>
        <dbReference type="Proteomes" id="UP000323917"/>
    </source>
</evidence>
<evidence type="ECO:0000313" key="1">
    <source>
        <dbReference type="EMBL" id="QEG36241.1"/>
    </source>
</evidence>
<organism evidence="1 2">
    <name type="scientific">Bythopirellula goksoeyrii</name>
    <dbReference type="NCBI Taxonomy" id="1400387"/>
    <lineage>
        <taxon>Bacteria</taxon>
        <taxon>Pseudomonadati</taxon>
        <taxon>Planctomycetota</taxon>
        <taxon>Planctomycetia</taxon>
        <taxon>Pirellulales</taxon>
        <taxon>Lacipirellulaceae</taxon>
        <taxon>Bythopirellula</taxon>
    </lineage>
</organism>
<reference evidence="1 2" key="1">
    <citation type="submission" date="2019-08" db="EMBL/GenBank/DDBJ databases">
        <title>Deep-cultivation of Planctomycetes and their phenomic and genomic characterization uncovers novel biology.</title>
        <authorList>
            <person name="Wiegand S."/>
            <person name="Jogler M."/>
            <person name="Boedeker C."/>
            <person name="Pinto D."/>
            <person name="Vollmers J."/>
            <person name="Rivas-Marin E."/>
            <person name="Kohn T."/>
            <person name="Peeters S.H."/>
            <person name="Heuer A."/>
            <person name="Rast P."/>
            <person name="Oberbeckmann S."/>
            <person name="Bunk B."/>
            <person name="Jeske O."/>
            <person name="Meyerdierks A."/>
            <person name="Storesund J.E."/>
            <person name="Kallscheuer N."/>
            <person name="Luecker S."/>
            <person name="Lage O.M."/>
            <person name="Pohl T."/>
            <person name="Merkel B.J."/>
            <person name="Hornburger P."/>
            <person name="Mueller R.-W."/>
            <person name="Bruemmer F."/>
            <person name="Labrenz M."/>
            <person name="Spormann A.M."/>
            <person name="Op den Camp H."/>
            <person name="Overmann J."/>
            <person name="Amann R."/>
            <person name="Jetten M.S.M."/>
            <person name="Mascher T."/>
            <person name="Medema M.H."/>
            <person name="Devos D.P."/>
            <person name="Kaster A.-K."/>
            <person name="Ovreas L."/>
            <person name="Rohde M."/>
            <person name="Galperin M.Y."/>
            <person name="Jogler C."/>
        </authorList>
    </citation>
    <scope>NUCLEOTIDE SEQUENCE [LARGE SCALE GENOMIC DNA]</scope>
    <source>
        <strain evidence="1 2">Pr1d</strain>
    </source>
</reference>
<dbReference type="RefSeq" id="WP_148074615.1">
    <property type="nucleotide sequence ID" value="NZ_CP042913.1"/>
</dbReference>
<keyword evidence="2" id="KW-1185">Reference proteome</keyword>
<proteinExistence type="predicted"/>
<dbReference type="KEGG" id="bgok:Pr1d_35530"/>
<accession>A0A5B9QQ34</accession>
<dbReference type="Proteomes" id="UP000323917">
    <property type="component" value="Chromosome"/>
</dbReference>
<gene>
    <name evidence="1" type="ORF">Pr1d_35530</name>
</gene>
<sequence length="60" mass="6369">MSLQVIIPDDNAKKVLERSKATGTAPEAIVIGAVREAFTKSGITEAELSELLEKENTPSA</sequence>
<dbReference type="EMBL" id="CP042913">
    <property type="protein sequence ID" value="QEG36241.1"/>
    <property type="molecule type" value="Genomic_DNA"/>
</dbReference>
<protein>
    <submittedName>
        <fullName evidence="1">Uncharacterized protein</fullName>
    </submittedName>
</protein>
<dbReference type="AlphaFoldDB" id="A0A5B9QQ34"/>